<dbReference type="GO" id="GO:0015035">
    <property type="term" value="F:protein-disulfide reductase activity"/>
    <property type="evidence" value="ECO:0007669"/>
    <property type="project" value="InterPro"/>
</dbReference>
<evidence type="ECO:0000256" key="7">
    <source>
        <dbReference type="ARBA" id="ARBA00023002"/>
    </source>
</evidence>
<feature type="transmembrane region" description="Helical" evidence="12">
    <location>
        <begin position="45"/>
        <end position="63"/>
    </location>
</feature>
<protein>
    <submittedName>
        <fullName evidence="13">Disulfide bond formation protein B</fullName>
    </submittedName>
</protein>
<dbReference type="GO" id="GO:0016020">
    <property type="term" value="C:membrane"/>
    <property type="evidence" value="ECO:0007669"/>
    <property type="project" value="UniProtKB-SubCell"/>
</dbReference>
<dbReference type="InterPro" id="IPR012187">
    <property type="entry name" value="Disulphide_bond_form_BdbC"/>
</dbReference>
<proteinExistence type="inferred from homology"/>
<evidence type="ECO:0000256" key="10">
    <source>
        <dbReference type="ARBA" id="ARBA00023186"/>
    </source>
</evidence>
<keyword evidence="7" id="KW-0560">Oxidoreductase</keyword>
<comment type="subcellular location">
    <subcellularLocation>
        <location evidence="1">Membrane</location>
        <topology evidence="1">Multi-pass membrane protein</topology>
    </subcellularLocation>
</comment>
<evidence type="ECO:0000256" key="3">
    <source>
        <dbReference type="ARBA" id="ARBA00022448"/>
    </source>
</evidence>
<evidence type="ECO:0000256" key="9">
    <source>
        <dbReference type="ARBA" id="ARBA00023157"/>
    </source>
</evidence>
<dbReference type="Gene3D" id="1.20.1550.10">
    <property type="entry name" value="DsbB-like"/>
    <property type="match status" value="1"/>
</dbReference>
<keyword evidence="5" id="KW-0249">Electron transport</keyword>
<organism evidence="13 14">
    <name type="scientific">candidate division WWE3 bacterium CG22_combo_CG10-13_8_21_14_all_39_12</name>
    <dbReference type="NCBI Taxonomy" id="1975094"/>
    <lineage>
        <taxon>Bacteria</taxon>
        <taxon>Katanobacteria</taxon>
    </lineage>
</organism>
<comment type="caution">
    <text evidence="13">The sequence shown here is derived from an EMBL/GenBank/DDBJ whole genome shotgun (WGS) entry which is preliminary data.</text>
</comment>
<evidence type="ECO:0000256" key="8">
    <source>
        <dbReference type="ARBA" id="ARBA00023136"/>
    </source>
</evidence>
<feature type="transmembrane region" description="Helical" evidence="12">
    <location>
        <begin position="144"/>
        <end position="167"/>
    </location>
</feature>
<dbReference type="Pfam" id="PF02600">
    <property type="entry name" value="DsbB"/>
    <property type="match status" value="1"/>
</dbReference>
<evidence type="ECO:0000313" key="14">
    <source>
        <dbReference type="Proteomes" id="UP000228495"/>
    </source>
</evidence>
<evidence type="ECO:0000256" key="6">
    <source>
        <dbReference type="ARBA" id="ARBA00022989"/>
    </source>
</evidence>
<evidence type="ECO:0000256" key="11">
    <source>
        <dbReference type="ARBA" id="ARBA00023284"/>
    </source>
</evidence>
<evidence type="ECO:0000256" key="2">
    <source>
        <dbReference type="ARBA" id="ARBA00007602"/>
    </source>
</evidence>
<sequence length="185" mass="20967">MDVIAFFTLLGQIGLLGLLALYVVSKRTTIPFVKQFFFFLQRNGLWIAFLIAFVSTFGSLYLSEILELPPCTLCWYQRALMYPQTIILLVAAVRKHVFVKDYIIPLSIIGGMIASYHYFIQRFPAVAASCGISSESCTTVYEYYYGYITIPVMALTGFVLTALFTILGTRFLNKSEREVNVNESK</sequence>
<dbReference type="AlphaFoldDB" id="A0A2H0BET1"/>
<dbReference type="EMBL" id="PCSU01000077">
    <property type="protein sequence ID" value="PIP56172.1"/>
    <property type="molecule type" value="Genomic_DNA"/>
</dbReference>
<keyword evidence="11" id="KW-0676">Redox-active center</keyword>
<evidence type="ECO:0000256" key="12">
    <source>
        <dbReference type="SAM" id="Phobius"/>
    </source>
</evidence>
<accession>A0A2H0BET1</accession>
<evidence type="ECO:0000256" key="1">
    <source>
        <dbReference type="ARBA" id="ARBA00004141"/>
    </source>
</evidence>
<keyword evidence="6 12" id="KW-1133">Transmembrane helix</keyword>
<dbReference type="GO" id="GO:0006457">
    <property type="term" value="P:protein folding"/>
    <property type="evidence" value="ECO:0007669"/>
    <property type="project" value="InterPro"/>
</dbReference>
<dbReference type="SUPFAM" id="SSF158442">
    <property type="entry name" value="DsbB-like"/>
    <property type="match status" value="1"/>
</dbReference>
<dbReference type="InterPro" id="IPR003752">
    <property type="entry name" value="DiS_bond_form_DsbB/BdbC"/>
</dbReference>
<dbReference type="InterPro" id="IPR023380">
    <property type="entry name" value="DsbB-like_sf"/>
</dbReference>
<name>A0A2H0BET1_UNCKA</name>
<evidence type="ECO:0000256" key="5">
    <source>
        <dbReference type="ARBA" id="ARBA00022982"/>
    </source>
</evidence>
<keyword evidence="4 12" id="KW-0812">Transmembrane</keyword>
<evidence type="ECO:0000256" key="4">
    <source>
        <dbReference type="ARBA" id="ARBA00022692"/>
    </source>
</evidence>
<dbReference type="Proteomes" id="UP000228495">
    <property type="component" value="Unassembled WGS sequence"/>
</dbReference>
<evidence type="ECO:0000313" key="13">
    <source>
        <dbReference type="EMBL" id="PIP56172.1"/>
    </source>
</evidence>
<gene>
    <name evidence="13" type="ORF">COX05_04540</name>
</gene>
<dbReference type="PANTHER" id="PTHR43469">
    <property type="entry name" value="DISULFIDE FORMATION PROTEIN-RELATED"/>
    <property type="match status" value="1"/>
</dbReference>
<feature type="transmembrane region" description="Helical" evidence="12">
    <location>
        <begin position="6"/>
        <end position="24"/>
    </location>
</feature>
<dbReference type="PANTHER" id="PTHR43469:SF1">
    <property type="entry name" value="SPBETA PROPHAGE-DERIVED DISULFIDE BOND FORMATION PROTEIN B"/>
    <property type="match status" value="1"/>
</dbReference>
<feature type="transmembrane region" description="Helical" evidence="12">
    <location>
        <begin position="102"/>
        <end position="119"/>
    </location>
</feature>
<reference evidence="13 14" key="1">
    <citation type="submission" date="2017-09" db="EMBL/GenBank/DDBJ databases">
        <title>Depth-based differentiation of microbial function through sediment-hosted aquifers and enrichment of novel symbionts in the deep terrestrial subsurface.</title>
        <authorList>
            <person name="Probst A.J."/>
            <person name="Ladd B."/>
            <person name="Jarett J.K."/>
            <person name="Geller-Mcgrath D.E."/>
            <person name="Sieber C.M."/>
            <person name="Emerson J.B."/>
            <person name="Anantharaman K."/>
            <person name="Thomas B.C."/>
            <person name="Malmstrom R."/>
            <person name="Stieglmeier M."/>
            <person name="Klingl A."/>
            <person name="Woyke T."/>
            <person name="Ryan C.M."/>
            <person name="Banfield J.F."/>
        </authorList>
    </citation>
    <scope>NUCLEOTIDE SEQUENCE [LARGE SCALE GENOMIC DNA]</scope>
    <source>
        <strain evidence="13">CG22_combo_CG10-13_8_21_14_all_39_12</strain>
    </source>
</reference>
<comment type="similarity">
    <text evidence="2">Belongs to the DsbB family. BdbC subfamily.</text>
</comment>
<keyword evidence="10" id="KW-0143">Chaperone</keyword>
<keyword evidence="8 12" id="KW-0472">Membrane</keyword>
<keyword evidence="9" id="KW-1015">Disulfide bond</keyword>
<feature type="transmembrane region" description="Helical" evidence="12">
    <location>
        <begin position="75"/>
        <end position="93"/>
    </location>
</feature>
<keyword evidence="3" id="KW-0813">Transport</keyword>